<accession>A0A5E4NPM4</accession>
<name>A0A5E4NPM4_9HEMI</name>
<dbReference type="AlphaFoldDB" id="A0A5E4NPM4"/>
<sequence length="147" mass="16719">MGIASVINFIKQQKLQLSRAVVDILTYSTSSSPHGCDIKFVLGYSFPIFPGTTPSKFNNYLHRTIVSQNTWGFYYIVARDPVSPRASEIIQVPTTRPDSRQVPDGNNLCEQQVTDLYRRRQHHILRAFRRMVGNGPFVKEITAKSFA</sequence>
<evidence type="ECO:0000313" key="2">
    <source>
        <dbReference type="Proteomes" id="UP000325440"/>
    </source>
</evidence>
<reference evidence="1 2" key="1">
    <citation type="submission" date="2019-08" db="EMBL/GenBank/DDBJ databases">
        <authorList>
            <person name="Alioto T."/>
            <person name="Alioto T."/>
            <person name="Gomez Garrido J."/>
        </authorList>
    </citation>
    <scope>NUCLEOTIDE SEQUENCE [LARGE SCALE GENOMIC DNA]</scope>
</reference>
<proteinExistence type="predicted"/>
<keyword evidence="2" id="KW-1185">Reference proteome</keyword>
<dbReference type="EMBL" id="CABPRJ010002411">
    <property type="protein sequence ID" value="VVC45747.1"/>
    <property type="molecule type" value="Genomic_DNA"/>
</dbReference>
<evidence type="ECO:0000313" key="1">
    <source>
        <dbReference type="EMBL" id="VVC45747.1"/>
    </source>
</evidence>
<gene>
    <name evidence="1" type="ORF">CINCED_3A024509</name>
</gene>
<dbReference type="Proteomes" id="UP000325440">
    <property type="component" value="Unassembled WGS sequence"/>
</dbReference>
<protein>
    <submittedName>
        <fullName evidence="1">Uncharacterized protein</fullName>
    </submittedName>
</protein>
<organism evidence="1 2">
    <name type="scientific">Cinara cedri</name>
    <dbReference type="NCBI Taxonomy" id="506608"/>
    <lineage>
        <taxon>Eukaryota</taxon>
        <taxon>Metazoa</taxon>
        <taxon>Ecdysozoa</taxon>
        <taxon>Arthropoda</taxon>
        <taxon>Hexapoda</taxon>
        <taxon>Insecta</taxon>
        <taxon>Pterygota</taxon>
        <taxon>Neoptera</taxon>
        <taxon>Paraneoptera</taxon>
        <taxon>Hemiptera</taxon>
        <taxon>Sternorrhyncha</taxon>
        <taxon>Aphidomorpha</taxon>
        <taxon>Aphidoidea</taxon>
        <taxon>Aphididae</taxon>
        <taxon>Lachninae</taxon>
        <taxon>Cinara</taxon>
    </lineage>
</organism>